<dbReference type="KEGG" id="acht:bsdcttw_42920"/>
<protein>
    <submittedName>
        <fullName evidence="7">Peptidase M20</fullName>
    </submittedName>
</protein>
<evidence type="ECO:0000256" key="5">
    <source>
        <dbReference type="ARBA" id="ARBA00022833"/>
    </source>
</evidence>
<evidence type="ECO:0000256" key="4">
    <source>
        <dbReference type="ARBA" id="ARBA00022801"/>
    </source>
</evidence>
<gene>
    <name evidence="7" type="ORF">bsdcttw_42920</name>
</gene>
<feature type="domain" description="Peptidase M20 dimerisation" evidence="6">
    <location>
        <begin position="230"/>
        <end position="377"/>
    </location>
</feature>
<name>A0A7M3S9I4_9FIRM</name>
<dbReference type="Gene3D" id="3.40.630.10">
    <property type="entry name" value="Zn peptidases"/>
    <property type="match status" value="1"/>
</dbReference>
<dbReference type="InterPro" id="IPR002933">
    <property type="entry name" value="Peptidase_M20"/>
</dbReference>
<keyword evidence="3" id="KW-0479">Metal-binding</keyword>
<dbReference type="RefSeq" id="WP_185256842.1">
    <property type="nucleotide sequence ID" value="NZ_AP023368.1"/>
</dbReference>
<dbReference type="PANTHER" id="PTHR45962:SF1">
    <property type="entry name" value="N-FATTY-ACYL-AMINO ACID SYNTHASE_HYDROLASE PM20D1"/>
    <property type="match status" value="1"/>
</dbReference>
<dbReference type="GO" id="GO:0006508">
    <property type="term" value="P:proteolysis"/>
    <property type="evidence" value="ECO:0007669"/>
    <property type="project" value="UniProtKB-KW"/>
</dbReference>
<dbReference type="GO" id="GO:0008233">
    <property type="term" value="F:peptidase activity"/>
    <property type="evidence" value="ECO:0007669"/>
    <property type="project" value="UniProtKB-KW"/>
</dbReference>
<keyword evidence="5" id="KW-0862">Zinc</keyword>
<dbReference type="Gene3D" id="1.10.150.900">
    <property type="match status" value="1"/>
</dbReference>
<dbReference type="InterPro" id="IPR036264">
    <property type="entry name" value="Bact_exopeptidase_dim_dom"/>
</dbReference>
<reference evidence="7 8" key="1">
    <citation type="submission" date="2020-08" db="EMBL/GenBank/DDBJ databases">
        <title>Draft genome sequencing of an Anaerocolumna strain isolated from anoxic soil subjected to BSD treatment.</title>
        <authorList>
            <person name="Uek A."/>
            <person name="Tonouchi A."/>
        </authorList>
    </citation>
    <scope>NUCLEOTIDE SEQUENCE [LARGE SCALE GENOMIC DNA]</scope>
    <source>
        <strain evidence="7 8">CTTW</strain>
    </source>
</reference>
<evidence type="ECO:0000259" key="6">
    <source>
        <dbReference type="Pfam" id="PF07687"/>
    </source>
</evidence>
<evidence type="ECO:0000256" key="1">
    <source>
        <dbReference type="ARBA" id="ARBA00006247"/>
    </source>
</evidence>
<accession>A0A7M3S9I4</accession>
<dbReference type="GO" id="GO:0046872">
    <property type="term" value="F:metal ion binding"/>
    <property type="evidence" value="ECO:0007669"/>
    <property type="project" value="UniProtKB-KW"/>
</dbReference>
<organism evidence="7 8">
    <name type="scientific">Anaerocolumna chitinilytica</name>
    <dbReference type="NCBI Taxonomy" id="1727145"/>
    <lineage>
        <taxon>Bacteria</taxon>
        <taxon>Bacillati</taxon>
        <taxon>Bacillota</taxon>
        <taxon>Clostridia</taxon>
        <taxon>Lachnospirales</taxon>
        <taxon>Lachnospiraceae</taxon>
        <taxon>Anaerocolumna</taxon>
    </lineage>
</organism>
<keyword evidence="2" id="KW-0645">Protease</keyword>
<reference evidence="7 8" key="2">
    <citation type="submission" date="2020-08" db="EMBL/GenBank/DDBJ databases">
        <authorList>
            <person name="Ueki A."/>
            <person name="Tonouchi A."/>
        </authorList>
    </citation>
    <scope>NUCLEOTIDE SEQUENCE [LARGE SCALE GENOMIC DNA]</scope>
    <source>
        <strain evidence="7 8">CTTW</strain>
    </source>
</reference>
<evidence type="ECO:0000256" key="2">
    <source>
        <dbReference type="ARBA" id="ARBA00022670"/>
    </source>
</evidence>
<dbReference type="Pfam" id="PF01546">
    <property type="entry name" value="Peptidase_M20"/>
    <property type="match status" value="1"/>
</dbReference>
<comment type="similarity">
    <text evidence="1">Belongs to the peptidase M20A family.</text>
</comment>
<evidence type="ECO:0000313" key="8">
    <source>
        <dbReference type="Proteomes" id="UP000515703"/>
    </source>
</evidence>
<dbReference type="PANTHER" id="PTHR45962">
    <property type="entry name" value="N-FATTY-ACYL-AMINO ACID SYNTHASE/HYDROLASE PM20D1"/>
    <property type="match status" value="1"/>
</dbReference>
<dbReference type="Proteomes" id="UP000515703">
    <property type="component" value="Chromosome"/>
</dbReference>
<evidence type="ECO:0000256" key="3">
    <source>
        <dbReference type="ARBA" id="ARBA00022723"/>
    </source>
</evidence>
<keyword evidence="8" id="KW-1185">Reference proteome</keyword>
<proteinExistence type="inferred from homology"/>
<keyword evidence="4" id="KW-0378">Hydrolase</keyword>
<dbReference type="Gene3D" id="3.30.70.360">
    <property type="match status" value="1"/>
</dbReference>
<dbReference type="InterPro" id="IPR011650">
    <property type="entry name" value="Peptidase_M20_dimer"/>
</dbReference>
<dbReference type="SUPFAM" id="SSF53187">
    <property type="entry name" value="Zn-dependent exopeptidases"/>
    <property type="match status" value="1"/>
</dbReference>
<dbReference type="InterPro" id="IPR047177">
    <property type="entry name" value="Pept_M20A"/>
</dbReference>
<dbReference type="AlphaFoldDB" id="A0A7M3S9I4"/>
<sequence length="477" mass="53646">MLGILIGIFILAFLLIVLIRALRFKPEEREILGEDRIEVNRTKIIDDMSAMIRCKTVSYREESLIDRQEFEKFNTLLKERFPLIHEKCTLSRVGKTGLIYHLKGKAATKPSVCMAHYDVVPVEEAQWTKPPFEGLVEEDYIWGRGTLDTKGTLCGVMEALEQLLSENYIPANDLYLAFSGEEEIAGDSCPEMVSNLQSKGIKPALVLDEGGAVVENVFPGVSGECALIGIGEKGMADLDFEMVSQGGHASTPPIHTILGQLSKAVTRIEANPFKRQLTKPVLEMFDTLGRNSSFAYRLIFANLWCFAPVLDLICKKSGGELNAMLRTTVAVTRMEGSKAYNVLPSKASFGINMRLLGKDNIDSASEYLKKIVRNEKIKVSLVDGMNPSIYSDTSCEEWHKLKKVIRQTWPKALVSPYLMMACSDSRHYCRITDRVYRFSAMKLSGEERALIHGHDERIPIDTMLKTVEFYIRLLKEL</sequence>
<dbReference type="Pfam" id="PF07687">
    <property type="entry name" value="M20_dimer"/>
    <property type="match status" value="1"/>
</dbReference>
<evidence type="ECO:0000313" key="7">
    <source>
        <dbReference type="EMBL" id="BCK01252.1"/>
    </source>
</evidence>
<dbReference type="SUPFAM" id="SSF55031">
    <property type="entry name" value="Bacterial exopeptidase dimerisation domain"/>
    <property type="match status" value="1"/>
</dbReference>
<dbReference type="EMBL" id="AP023368">
    <property type="protein sequence ID" value="BCK01252.1"/>
    <property type="molecule type" value="Genomic_DNA"/>
</dbReference>